<dbReference type="PANTHER" id="PTHR11774:SF4">
    <property type="entry name" value="GERANYLGERANYL TRANSFERASE TYPE-1 SUBUNIT BETA"/>
    <property type="match status" value="1"/>
</dbReference>
<comment type="similarity">
    <text evidence="2">Belongs to the protein prenyltransferase subunit beta family.</text>
</comment>
<gene>
    <name evidence="10" type="primary">CDC43</name>
    <name evidence="10" type="ORF">LTR78_002370</name>
</gene>
<evidence type="ECO:0000313" key="11">
    <source>
        <dbReference type="Proteomes" id="UP001274830"/>
    </source>
</evidence>
<sequence>MAILSENGASEEPRLDKARHIKYWTRCLKTLLPHQYTSNDSNRLYLAFFIISALDLLGVLESVPSKEEREDHINWIYHCQHPDGGFRMWPGTDFGVRASKDNAMWDPANIPATYFALASLLLLKDDFSRVRRRGCLEWLPRMQRGDGSFGETCVNGVVEGGMDPRFGYCATGIRFILRGTMSGPLEIEGRSVGDIDVDSFVKCVQLAEAYDGGIADLGFHEPHAGYTFCSLGALAFIDRLEVGDHAHSKRSVATAPTNPSAVISWLAYRQTELTDPDAGIDSEFTAPDDTTDNDPSQKPGVGKIAKIQQKAVTPAHQTAEHSVGISIFDLLVDGAGMSGRTNKVADTCYGFWVGASLHLMKQPTLYDHAAMRRYMLGKTQHPVLGGFGKFPGDVPDLLHGYLGLAALGLSGCEGVKVLEGGMCLSREARERLPLLWKRWDVHDEE</sequence>
<dbReference type="PANTHER" id="PTHR11774">
    <property type="entry name" value="GERANYLGERANYL TRANSFERASE TYPE BETA SUBUNIT"/>
    <property type="match status" value="1"/>
</dbReference>
<keyword evidence="11" id="KW-1185">Reference proteome</keyword>
<evidence type="ECO:0000256" key="7">
    <source>
        <dbReference type="ARBA" id="ARBA00022833"/>
    </source>
</evidence>
<feature type="domain" description="Prenyltransferase alpha-alpha toroid" evidence="9">
    <location>
        <begin position="15"/>
        <end position="414"/>
    </location>
</feature>
<evidence type="ECO:0000256" key="5">
    <source>
        <dbReference type="ARBA" id="ARBA00022723"/>
    </source>
</evidence>
<evidence type="ECO:0000313" key="10">
    <source>
        <dbReference type="EMBL" id="KAK3677520.1"/>
    </source>
</evidence>
<accession>A0AAE1C458</accession>
<name>A0AAE1C458_9PEZI</name>
<evidence type="ECO:0000256" key="6">
    <source>
        <dbReference type="ARBA" id="ARBA00022737"/>
    </source>
</evidence>
<dbReference type="Gene3D" id="1.50.10.20">
    <property type="match status" value="1"/>
</dbReference>
<dbReference type="Proteomes" id="UP001274830">
    <property type="component" value="Unassembled WGS sequence"/>
</dbReference>
<evidence type="ECO:0000259" key="9">
    <source>
        <dbReference type="Pfam" id="PF00432"/>
    </source>
</evidence>
<keyword evidence="4 10" id="KW-0808">Transferase</keyword>
<protein>
    <submittedName>
        <fullName evidence="10">Geranylgeranyl transferase type-1 subunit beta</fullName>
        <ecNumber evidence="10">2.5.1.59</ecNumber>
    </submittedName>
</protein>
<dbReference type="EMBL" id="JAUTXT010000006">
    <property type="protein sequence ID" value="KAK3677520.1"/>
    <property type="molecule type" value="Genomic_DNA"/>
</dbReference>
<evidence type="ECO:0000256" key="2">
    <source>
        <dbReference type="ARBA" id="ARBA00010497"/>
    </source>
</evidence>
<keyword evidence="3" id="KW-0637">Prenyltransferase</keyword>
<dbReference type="InterPro" id="IPR008930">
    <property type="entry name" value="Terpenoid_cyclase/PrenylTrfase"/>
</dbReference>
<dbReference type="GO" id="GO:0004662">
    <property type="term" value="F:CAAX-protein geranylgeranyltransferase activity"/>
    <property type="evidence" value="ECO:0007669"/>
    <property type="project" value="UniProtKB-EC"/>
</dbReference>
<reference evidence="10" key="1">
    <citation type="submission" date="2023-07" db="EMBL/GenBank/DDBJ databases">
        <title>Black Yeasts Isolated from many extreme environments.</title>
        <authorList>
            <person name="Coleine C."/>
            <person name="Stajich J.E."/>
            <person name="Selbmann L."/>
        </authorList>
    </citation>
    <scope>NUCLEOTIDE SEQUENCE</scope>
    <source>
        <strain evidence="10">CCFEE 5485</strain>
    </source>
</reference>
<keyword evidence="6" id="KW-0677">Repeat</keyword>
<comment type="caution">
    <text evidence="10">The sequence shown here is derived from an EMBL/GenBank/DDBJ whole genome shotgun (WGS) entry which is preliminary data.</text>
</comment>
<dbReference type="GO" id="GO:0005953">
    <property type="term" value="C:CAAX-protein geranylgeranyltransferase complex"/>
    <property type="evidence" value="ECO:0007669"/>
    <property type="project" value="TreeGrafter"/>
</dbReference>
<dbReference type="SUPFAM" id="SSF48239">
    <property type="entry name" value="Terpenoid cyclases/Protein prenyltransferases"/>
    <property type="match status" value="1"/>
</dbReference>
<dbReference type="GeneID" id="89961302"/>
<evidence type="ECO:0000256" key="1">
    <source>
        <dbReference type="ARBA" id="ARBA00001947"/>
    </source>
</evidence>
<organism evidence="10 11">
    <name type="scientific">Recurvomyces mirabilis</name>
    <dbReference type="NCBI Taxonomy" id="574656"/>
    <lineage>
        <taxon>Eukaryota</taxon>
        <taxon>Fungi</taxon>
        <taxon>Dikarya</taxon>
        <taxon>Ascomycota</taxon>
        <taxon>Pezizomycotina</taxon>
        <taxon>Dothideomycetes</taxon>
        <taxon>Dothideomycetidae</taxon>
        <taxon>Mycosphaerellales</taxon>
        <taxon>Teratosphaeriaceae</taxon>
        <taxon>Recurvomyces</taxon>
    </lineage>
</organism>
<dbReference type="Pfam" id="PF00432">
    <property type="entry name" value="Prenyltrans"/>
    <property type="match status" value="1"/>
</dbReference>
<evidence type="ECO:0000256" key="4">
    <source>
        <dbReference type="ARBA" id="ARBA00022679"/>
    </source>
</evidence>
<dbReference type="InterPro" id="IPR001330">
    <property type="entry name" value="Prenyltrans"/>
</dbReference>
<comment type="cofactor">
    <cofactor evidence="1">
        <name>Zn(2+)</name>
        <dbReference type="ChEBI" id="CHEBI:29105"/>
    </cofactor>
</comment>
<evidence type="ECO:0000256" key="3">
    <source>
        <dbReference type="ARBA" id="ARBA00022602"/>
    </source>
</evidence>
<proteinExistence type="inferred from homology"/>
<dbReference type="InterPro" id="IPR045089">
    <property type="entry name" value="PGGT1B-like"/>
</dbReference>
<dbReference type="AlphaFoldDB" id="A0AAE1C458"/>
<dbReference type="RefSeq" id="XP_064695399.1">
    <property type="nucleotide sequence ID" value="XM_064836766.1"/>
</dbReference>
<evidence type="ECO:0000256" key="8">
    <source>
        <dbReference type="SAM" id="MobiDB-lite"/>
    </source>
</evidence>
<feature type="region of interest" description="Disordered" evidence="8">
    <location>
        <begin position="277"/>
        <end position="301"/>
    </location>
</feature>
<dbReference type="GO" id="GO:0046872">
    <property type="term" value="F:metal ion binding"/>
    <property type="evidence" value="ECO:0007669"/>
    <property type="project" value="UniProtKB-KW"/>
</dbReference>
<keyword evidence="7" id="KW-0862">Zinc</keyword>
<dbReference type="EC" id="2.5.1.59" evidence="10"/>
<keyword evidence="5" id="KW-0479">Metal-binding</keyword>